<keyword evidence="16" id="KW-1185">Reference proteome</keyword>
<dbReference type="FunFam" id="3.40.1000.30:FF:000002">
    <property type="entry name" value="Proteasome inhibitor PI31 subunit"/>
    <property type="match status" value="1"/>
</dbReference>
<evidence type="ECO:0000313" key="15">
    <source>
        <dbReference type="EMBL" id="KAK9404974.1"/>
    </source>
</evidence>
<evidence type="ECO:0000256" key="11">
    <source>
        <dbReference type="ARBA" id="ARBA00024805"/>
    </source>
</evidence>
<evidence type="ECO:0000256" key="5">
    <source>
        <dbReference type="ARBA" id="ARBA00022481"/>
    </source>
</evidence>
<feature type="domain" description="PI31 proteasome regulator C-terminal" evidence="13">
    <location>
        <begin position="289"/>
        <end position="363"/>
    </location>
</feature>
<evidence type="ECO:0000256" key="1">
    <source>
        <dbReference type="ARBA" id="ARBA00004240"/>
    </source>
</evidence>
<dbReference type="GO" id="GO:0070628">
    <property type="term" value="F:proteasome binding"/>
    <property type="evidence" value="ECO:0007669"/>
    <property type="project" value="InterPro"/>
</dbReference>
<keyword evidence="6" id="KW-0963">Cytoplasm</keyword>
<keyword evidence="9" id="KW-0647">Proteasome</keyword>
<comment type="caution">
    <text evidence="15">The sequence shown here is derived from an EMBL/GenBank/DDBJ whole genome shotgun (WGS) entry which is preliminary data.</text>
</comment>
<dbReference type="GO" id="GO:0005783">
    <property type="term" value="C:endoplasmic reticulum"/>
    <property type="evidence" value="ECO:0007669"/>
    <property type="project" value="UniProtKB-SubCell"/>
</dbReference>
<dbReference type="PANTHER" id="PTHR13266:SF1">
    <property type="entry name" value="PROTEASOME INHIBITOR PI31 SUBUNIT"/>
    <property type="match status" value="1"/>
</dbReference>
<evidence type="ECO:0000259" key="14">
    <source>
        <dbReference type="Pfam" id="PF11566"/>
    </source>
</evidence>
<keyword evidence="5" id="KW-0488">Methylation</keyword>
<dbReference type="AlphaFoldDB" id="A0AAW1BS61"/>
<dbReference type="InterPro" id="IPR021625">
    <property type="entry name" value="PI31_Prot_N"/>
</dbReference>
<evidence type="ECO:0000256" key="2">
    <source>
        <dbReference type="ARBA" id="ARBA00004496"/>
    </source>
</evidence>
<dbReference type="Gene3D" id="3.40.1000.30">
    <property type="match status" value="1"/>
</dbReference>
<evidence type="ECO:0000313" key="16">
    <source>
        <dbReference type="Proteomes" id="UP001474421"/>
    </source>
</evidence>
<feature type="domain" description="PI31 proteasome regulator N-terminal" evidence="14">
    <location>
        <begin position="123"/>
        <end position="257"/>
    </location>
</feature>
<feature type="compositionally biased region" description="Pro residues" evidence="12">
    <location>
        <begin position="13"/>
        <end position="27"/>
    </location>
</feature>
<dbReference type="PANTHER" id="PTHR13266">
    <property type="entry name" value="PROTEASOME INHIBITOR"/>
    <property type="match status" value="1"/>
</dbReference>
<proteinExistence type="inferred from homology"/>
<dbReference type="GO" id="GO:0004866">
    <property type="term" value="F:endopeptidase inhibitor activity"/>
    <property type="evidence" value="ECO:0007669"/>
    <property type="project" value="InterPro"/>
</dbReference>
<evidence type="ECO:0000256" key="10">
    <source>
        <dbReference type="ARBA" id="ARBA00022990"/>
    </source>
</evidence>
<evidence type="ECO:0000256" key="7">
    <source>
        <dbReference type="ARBA" id="ARBA00022553"/>
    </source>
</evidence>
<dbReference type="Proteomes" id="UP001474421">
    <property type="component" value="Unassembled WGS sequence"/>
</dbReference>
<reference evidence="15 16" key="1">
    <citation type="journal article" date="2024" name="Proc. Natl. Acad. Sci. U.S.A.">
        <title>The genetic regulatory architecture and epigenomic basis for age-related changes in rattlesnake venom.</title>
        <authorList>
            <person name="Hogan M.P."/>
            <person name="Holding M.L."/>
            <person name="Nystrom G.S."/>
            <person name="Colston T.J."/>
            <person name="Bartlett D.A."/>
            <person name="Mason A.J."/>
            <person name="Ellsworth S.A."/>
            <person name="Rautsaw R.M."/>
            <person name="Lawrence K.C."/>
            <person name="Strickland J.L."/>
            <person name="He B."/>
            <person name="Fraser P."/>
            <person name="Margres M.J."/>
            <person name="Gilbert D.M."/>
            <person name="Gibbs H.L."/>
            <person name="Parkinson C.L."/>
            <person name="Rokyta D.R."/>
        </authorList>
    </citation>
    <scope>NUCLEOTIDE SEQUENCE [LARGE SCALE GENOMIC DNA]</scope>
    <source>
        <strain evidence="15">DRR0105</strain>
    </source>
</reference>
<keyword evidence="7" id="KW-0597">Phosphoprotein</keyword>
<feature type="region of interest" description="Disordered" evidence="12">
    <location>
        <begin position="1"/>
        <end position="43"/>
    </location>
</feature>
<protein>
    <recommendedName>
        <fullName evidence="4">Proteasome inhibitor PI31 subunit</fullName>
    </recommendedName>
</protein>
<evidence type="ECO:0000259" key="13">
    <source>
        <dbReference type="Pfam" id="PF08577"/>
    </source>
</evidence>
<keyword evidence="8" id="KW-0256">Endoplasmic reticulum</keyword>
<dbReference type="GO" id="GO:0043161">
    <property type="term" value="P:proteasome-mediated ubiquitin-dependent protein catabolic process"/>
    <property type="evidence" value="ECO:0007669"/>
    <property type="project" value="InterPro"/>
</dbReference>
<feature type="region of interest" description="Disordered" evidence="12">
    <location>
        <begin position="249"/>
        <end position="386"/>
    </location>
</feature>
<evidence type="ECO:0000256" key="9">
    <source>
        <dbReference type="ARBA" id="ARBA00022942"/>
    </source>
</evidence>
<dbReference type="InterPro" id="IPR013886">
    <property type="entry name" value="PI31_Prot_C"/>
</dbReference>
<dbReference type="Pfam" id="PF11566">
    <property type="entry name" value="PI31_Prot_N"/>
    <property type="match status" value="1"/>
</dbReference>
<name>A0AAW1BS61_CROAD</name>
<comment type="subcellular location">
    <subcellularLocation>
        <location evidence="2">Cytoplasm</location>
    </subcellularLocation>
    <subcellularLocation>
        <location evidence="1">Endoplasmic reticulum</location>
    </subcellularLocation>
</comment>
<accession>A0AAW1BS61</accession>
<comment type="function">
    <text evidence="11">Plays an important role in control of proteasome function. Inhibits the hydrolysis of protein and peptide substrates by the 20S proteasome. Also inhibits the activation of the proteasome by the proteasome regulatory proteins PA700 and PA28.</text>
</comment>
<gene>
    <name evidence="15" type="ORF">NXF25_009801</name>
</gene>
<dbReference type="Pfam" id="PF08577">
    <property type="entry name" value="PI31_Prot_C"/>
    <property type="match status" value="1"/>
</dbReference>
<evidence type="ECO:0000256" key="12">
    <source>
        <dbReference type="SAM" id="MobiDB-lite"/>
    </source>
</evidence>
<dbReference type="InterPro" id="IPR045128">
    <property type="entry name" value="PI31-like"/>
</dbReference>
<feature type="compositionally biased region" description="Basic and acidic residues" evidence="12">
    <location>
        <begin position="371"/>
        <end position="380"/>
    </location>
</feature>
<evidence type="ECO:0000256" key="8">
    <source>
        <dbReference type="ARBA" id="ARBA00022824"/>
    </source>
</evidence>
<feature type="compositionally biased region" description="Basic and acidic residues" evidence="12">
    <location>
        <begin position="254"/>
        <end position="271"/>
    </location>
</feature>
<evidence type="ECO:0000256" key="6">
    <source>
        <dbReference type="ARBA" id="ARBA00022490"/>
    </source>
</evidence>
<evidence type="ECO:0000256" key="3">
    <source>
        <dbReference type="ARBA" id="ARBA00006405"/>
    </source>
</evidence>
<organism evidence="15 16">
    <name type="scientific">Crotalus adamanteus</name>
    <name type="common">Eastern diamondback rattlesnake</name>
    <dbReference type="NCBI Taxonomy" id="8729"/>
    <lineage>
        <taxon>Eukaryota</taxon>
        <taxon>Metazoa</taxon>
        <taxon>Chordata</taxon>
        <taxon>Craniata</taxon>
        <taxon>Vertebrata</taxon>
        <taxon>Euteleostomi</taxon>
        <taxon>Lepidosauria</taxon>
        <taxon>Squamata</taxon>
        <taxon>Bifurcata</taxon>
        <taxon>Unidentata</taxon>
        <taxon>Episquamata</taxon>
        <taxon>Toxicofera</taxon>
        <taxon>Serpentes</taxon>
        <taxon>Colubroidea</taxon>
        <taxon>Viperidae</taxon>
        <taxon>Crotalinae</taxon>
        <taxon>Crotalus</taxon>
    </lineage>
</organism>
<dbReference type="EMBL" id="JAOTOJ010000003">
    <property type="protein sequence ID" value="KAK9404974.1"/>
    <property type="molecule type" value="Genomic_DNA"/>
</dbReference>
<keyword evidence="10" id="KW-0007">Acetylation</keyword>
<comment type="similarity">
    <text evidence="3">Belongs to the proteasome inhibitor PI31 family.</text>
</comment>
<sequence>MNPPPRCSRLQPPCHPPHPPTYPPPTPGRAAEHGRCSLSRGGGGRRLLAPAQLVALLRAGEGGAAGRSGGASPSATFAFPDEEAGLSRAFVSFPSPCFAGGGGGGGGGGTMAGLELLYTSVAPELGCAQDALLCFVHWKLITRDYRCLGPGDQPGANERKSEMLPAGWNADKELYTLRYRLKDDSHDLLVKAILMDNSIILNVMDPKTQKVADLTLKVTDYVDPEHLADFDRVYRNVEELQTQIVHHIISPFETSKRQSHAKEEEPKRERNPSPPNPPDHDPLWIPPRHPHGSRQPNWPDPLSPFDIGRQDLDPLGGRGGGGMIFDPLRSGFRNPVLDPSSGLPSRLPPGSIPPGARFDPFGPPGAGRSEPNPDHLRPPDYDDMFM</sequence>
<evidence type="ECO:0000256" key="4">
    <source>
        <dbReference type="ARBA" id="ARBA00015575"/>
    </source>
</evidence>
<dbReference type="GO" id="GO:0000502">
    <property type="term" value="C:proteasome complex"/>
    <property type="evidence" value="ECO:0007669"/>
    <property type="project" value="UniProtKB-KW"/>
</dbReference>